<organism evidence="2 3">
    <name type="scientific">Aeromonas sobria</name>
    <dbReference type="NCBI Taxonomy" id="646"/>
    <lineage>
        <taxon>Bacteria</taxon>
        <taxon>Pseudomonadati</taxon>
        <taxon>Pseudomonadota</taxon>
        <taxon>Gammaproteobacteria</taxon>
        <taxon>Aeromonadales</taxon>
        <taxon>Aeromonadaceae</taxon>
        <taxon>Aeromonas</taxon>
    </lineage>
</organism>
<protein>
    <submittedName>
        <fullName evidence="2">Uncharacterized protein</fullName>
    </submittedName>
</protein>
<dbReference type="AlphaFoldDB" id="A0A2N3IYF8"/>
<reference evidence="2 3" key="1">
    <citation type="journal article" date="2017" name="Front. Microbiol.">
        <title>Strong Genomic and Phenotypic Heterogeneity in the Aeromonas sobria Species Complex.</title>
        <authorList>
            <person name="Gauthier J."/>
            <person name="Vincent A.T."/>
            <person name="Charette S.J."/>
            <person name="Derome N."/>
        </authorList>
    </citation>
    <scope>NUCLEOTIDE SEQUENCE [LARGE SCALE GENOMIC DNA]</scope>
    <source>
        <strain evidence="2 3">TM18</strain>
    </source>
</reference>
<evidence type="ECO:0000313" key="3">
    <source>
        <dbReference type="Proteomes" id="UP000233467"/>
    </source>
</evidence>
<keyword evidence="3" id="KW-1185">Reference proteome</keyword>
<accession>A0A2N3IYF8</accession>
<dbReference type="EMBL" id="NQMM01000031">
    <property type="protein sequence ID" value="PKQ77804.1"/>
    <property type="molecule type" value="Genomic_DNA"/>
</dbReference>
<dbReference type="RefSeq" id="WP_101324803.1">
    <property type="nucleotide sequence ID" value="NZ_NQML01000085.1"/>
</dbReference>
<name>A0A2N3IYF8_AERSO</name>
<evidence type="ECO:0000256" key="1">
    <source>
        <dbReference type="SAM" id="MobiDB-lite"/>
    </source>
</evidence>
<evidence type="ECO:0000313" key="2">
    <source>
        <dbReference type="EMBL" id="PKQ77804.1"/>
    </source>
</evidence>
<comment type="caution">
    <text evidence="2">The sequence shown here is derived from an EMBL/GenBank/DDBJ whole genome shotgun (WGS) entry which is preliminary data.</text>
</comment>
<feature type="region of interest" description="Disordered" evidence="1">
    <location>
        <begin position="88"/>
        <end position="113"/>
    </location>
</feature>
<sequence length="113" mass="12681">MIKQQWDQAAGPNVRRRCRSSDLAYHFPRQFGAQLHRLVIAGDSRKNEMILHALTNLYMPGDKVASPGMTKHTAAVHAEVVQCVRQPMAPRRQSPAAEPWGTEHEVVSLADEQ</sequence>
<gene>
    <name evidence="2" type="ORF">CJP16_11580</name>
</gene>
<proteinExistence type="predicted"/>
<dbReference type="Proteomes" id="UP000233467">
    <property type="component" value="Unassembled WGS sequence"/>
</dbReference>